<feature type="region of interest" description="Disordered" evidence="2">
    <location>
        <begin position="48"/>
        <end position="79"/>
    </location>
</feature>
<keyword evidence="1" id="KW-0175">Coiled coil</keyword>
<feature type="compositionally biased region" description="Polar residues" evidence="2">
    <location>
        <begin position="48"/>
        <end position="65"/>
    </location>
</feature>
<proteinExistence type="predicted"/>
<accession>A0A9W6WT70</accession>
<protein>
    <submittedName>
        <fullName evidence="3">Unnamed protein product</fullName>
    </submittedName>
</protein>
<dbReference type="EMBL" id="BSXW01000254">
    <property type="protein sequence ID" value="GMF16541.1"/>
    <property type="molecule type" value="Genomic_DNA"/>
</dbReference>
<comment type="caution">
    <text evidence="3">The sequence shown here is derived from an EMBL/GenBank/DDBJ whole genome shotgun (WGS) entry which is preliminary data.</text>
</comment>
<evidence type="ECO:0000313" key="3">
    <source>
        <dbReference type="EMBL" id="GMF16541.1"/>
    </source>
</evidence>
<feature type="coiled-coil region" evidence="1">
    <location>
        <begin position="136"/>
        <end position="163"/>
    </location>
</feature>
<evidence type="ECO:0000256" key="1">
    <source>
        <dbReference type="SAM" id="Coils"/>
    </source>
</evidence>
<name>A0A9W6WT70_9STRA</name>
<organism evidence="3 4">
    <name type="scientific">Phytophthora lilii</name>
    <dbReference type="NCBI Taxonomy" id="2077276"/>
    <lineage>
        <taxon>Eukaryota</taxon>
        <taxon>Sar</taxon>
        <taxon>Stramenopiles</taxon>
        <taxon>Oomycota</taxon>
        <taxon>Peronosporomycetes</taxon>
        <taxon>Peronosporales</taxon>
        <taxon>Peronosporaceae</taxon>
        <taxon>Phytophthora</taxon>
    </lineage>
</organism>
<keyword evidence="4" id="KW-1185">Reference proteome</keyword>
<dbReference type="PANTHER" id="PTHR35796:SF3">
    <property type="entry name" value="BHLH DOMAIN-CONTAINING PROTEIN"/>
    <property type="match status" value="1"/>
</dbReference>
<evidence type="ECO:0000313" key="4">
    <source>
        <dbReference type="Proteomes" id="UP001165083"/>
    </source>
</evidence>
<dbReference type="Proteomes" id="UP001165083">
    <property type="component" value="Unassembled WGS sequence"/>
</dbReference>
<dbReference type="OrthoDB" id="96931at2759"/>
<dbReference type="PANTHER" id="PTHR35796">
    <property type="entry name" value="HYPOTHETICAL CYTOSOLIC PROTEIN"/>
    <property type="match status" value="1"/>
</dbReference>
<reference evidence="3" key="1">
    <citation type="submission" date="2023-04" db="EMBL/GenBank/DDBJ databases">
        <title>Phytophthora lilii NBRC 32176.</title>
        <authorList>
            <person name="Ichikawa N."/>
            <person name="Sato H."/>
            <person name="Tonouchi N."/>
        </authorList>
    </citation>
    <scope>NUCLEOTIDE SEQUENCE</scope>
    <source>
        <strain evidence="3">NBRC 32176</strain>
    </source>
</reference>
<evidence type="ECO:0000256" key="2">
    <source>
        <dbReference type="SAM" id="MobiDB-lite"/>
    </source>
</evidence>
<sequence>MDARNLQNEVGDGSDDNVGTLISLVEDELDPHLLLDALDGDIEDFPAESSTVTRQSLDSNSTRGTQGPGKVRRKKNKNKARDDRRFLLIQLHDEVERLEFTLQQLQIMRNKRPRVDNCSKGGEHNNEVPAVWQDICARQLQRRLNAERENIRLKQQFKNEKELAKSIAKLLYTRRNPKSPGPDAKKHTRRTDIPAGYIEQMTAFIFDELSTRLETLCSHVDDVLEVNGSFPVTRRPLFSGGAVGNEDKFIDKRCLSFNVLETGEAWWRSWHEHRGRDVHETVGDTVVERFEIEMNESNANTSVSGYGQQILRRQVESHRTMFVWNAYLEPFVFENEHVSGIYFLEQCHVIIQPERQGRPSACMTTCYSITPFFLDPKMRDNSKAGELIEFFVSSLFATMKERSEMVENLLLDQAVQMIRNGSAEASATTHDY</sequence>
<gene>
    <name evidence="3" type="ORF">Plil01_000591500</name>
</gene>
<dbReference type="AlphaFoldDB" id="A0A9W6WT70"/>